<evidence type="ECO:0000313" key="1">
    <source>
        <dbReference type="EMBL" id="KAG8431765.1"/>
    </source>
</evidence>
<sequence>MGSNLNNSLSDNYISNGIKVELVSWEEECSDCTINPLTEQIQGTDPSTDTMGSNLNNSLSIIIYQMVLKRRWIMGRRMFRLYH</sequence>
<gene>
    <name evidence="1" type="ORF">GDO86_020056</name>
</gene>
<reference evidence="1" key="1">
    <citation type="thesis" date="2020" institute="ProQuest LLC" country="789 East Eisenhower Parkway, Ann Arbor, MI, USA">
        <title>Comparative Genomics and Chromosome Evolution.</title>
        <authorList>
            <person name="Mudd A.B."/>
        </authorList>
    </citation>
    <scope>NUCLEOTIDE SEQUENCE</scope>
    <source>
        <strain evidence="1">Female2</strain>
        <tissue evidence="1">Blood</tissue>
    </source>
</reference>
<dbReference type="AlphaFoldDB" id="A0A8T2IFP4"/>
<comment type="caution">
    <text evidence="1">The sequence shown here is derived from an EMBL/GenBank/DDBJ whole genome shotgun (WGS) entry which is preliminary data.</text>
</comment>
<name>A0A8T2IFP4_9PIPI</name>
<proteinExistence type="predicted"/>
<protein>
    <submittedName>
        <fullName evidence="1">Uncharacterized protein</fullName>
    </submittedName>
</protein>
<dbReference type="Proteomes" id="UP000812440">
    <property type="component" value="Unassembled WGS sequence"/>
</dbReference>
<evidence type="ECO:0000313" key="2">
    <source>
        <dbReference type="Proteomes" id="UP000812440"/>
    </source>
</evidence>
<accession>A0A8T2IFP4</accession>
<organism evidence="1 2">
    <name type="scientific">Hymenochirus boettgeri</name>
    <name type="common">Congo dwarf clawed frog</name>
    <dbReference type="NCBI Taxonomy" id="247094"/>
    <lineage>
        <taxon>Eukaryota</taxon>
        <taxon>Metazoa</taxon>
        <taxon>Chordata</taxon>
        <taxon>Craniata</taxon>
        <taxon>Vertebrata</taxon>
        <taxon>Euteleostomi</taxon>
        <taxon>Amphibia</taxon>
        <taxon>Batrachia</taxon>
        <taxon>Anura</taxon>
        <taxon>Pipoidea</taxon>
        <taxon>Pipidae</taxon>
        <taxon>Pipinae</taxon>
        <taxon>Hymenochirus</taxon>
    </lineage>
</organism>
<dbReference type="EMBL" id="JAACNH010000074">
    <property type="protein sequence ID" value="KAG8431765.1"/>
    <property type="molecule type" value="Genomic_DNA"/>
</dbReference>
<keyword evidence="2" id="KW-1185">Reference proteome</keyword>